<evidence type="ECO:0008006" key="3">
    <source>
        <dbReference type="Google" id="ProtNLM"/>
    </source>
</evidence>
<comment type="caution">
    <text evidence="1">The sequence shown here is derived from an EMBL/GenBank/DDBJ whole genome shotgun (WGS) entry which is preliminary data.</text>
</comment>
<proteinExistence type="predicted"/>
<evidence type="ECO:0000313" key="1">
    <source>
        <dbReference type="EMBL" id="KAK6968946.1"/>
    </source>
</evidence>
<reference evidence="1 2" key="1">
    <citation type="journal article" date="2024" name="J Genomics">
        <title>Draft genome sequencing and assembly of Favolaschia claudopus CIRM-BRFM 2984 isolated from oak limbs.</title>
        <authorList>
            <person name="Navarro D."/>
            <person name="Drula E."/>
            <person name="Chaduli D."/>
            <person name="Cazenave R."/>
            <person name="Ahrendt S."/>
            <person name="Wang J."/>
            <person name="Lipzen A."/>
            <person name="Daum C."/>
            <person name="Barry K."/>
            <person name="Grigoriev I.V."/>
            <person name="Favel A."/>
            <person name="Rosso M.N."/>
            <person name="Martin F."/>
        </authorList>
    </citation>
    <scope>NUCLEOTIDE SEQUENCE [LARGE SCALE GENOMIC DNA]</scope>
    <source>
        <strain evidence="1 2">CIRM-BRFM 2984</strain>
    </source>
</reference>
<dbReference type="AlphaFoldDB" id="A0AAV9Z1S2"/>
<dbReference type="Proteomes" id="UP001362999">
    <property type="component" value="Unassembled WGS sequence"/>
</dbReference>
<protein>
    <recommendedName>
        <fullName evidence="3">F-box domain-containing protein</fullName>
    </recommendedName>
</protein>
<dbReference type="SUPFAM" id="SSF52047">
    <property type="entry name" value="RNI-like"/>
    <property type="match status" value="1"/>
</dbReference>
<dbReference type="EMBL" id="JAWWNJ010000239">
    <property type="protein sequence ID" value="KAK6968946.1"/>
    <property type="molecule type" value="Genomic_DNA"/>
</dbReference>
<accession>A0AAV9Z1S2</accession>
<evidence type="ECO:0000313" key="2">
    <source>
        <dbReference type="Proteomes" id="UP001362999"/>
    </source>
</evidence>
<name>A0AAV9Z1S2_9AGAR</name>
<sequence>MMSANSVVPISSASLFSLQELCDGVVDKLSDVFVEADSLIDLRSIALVSPNFRDAAQRVIFSDVSIQRQGTGYKDEEATWMRFLATMRTSPHLLRYVKSLTAPVEDRIIGGLSVLELPNLQRLAFDHLNHPDKDISYLAIARMIAFPTIRSVSFIHLDVTLALFLGLFKSFTPRITRLGIHGVHDEAQSSANVAFNLESVQISALRIANMPLRPGSDWILDPLCPLEFGSVRELVLGANMVAAGDSEYAAMLAAILDRVRNNLEELIVQDQQYMTSLVSLANLHSLRALCININNRHLLELLLPLLPSPSLRDLSLIIHYDEQSIEFSPILKLSSVMTTNALPVLRNINLVFIGIDSLDAETTKGIQGALISWMNAGKLSIICVVSERRPR</sequence>
<organism evidence="1 2">
    <name type="scientific">Favolaschia claudopus</name>
    <dbReference type="NCBI Taxonomy" id="2862362"/>
    <lineage>
        <taxon>Eukaryota</taxon>
        <taxon>Fungi</taxon>
        <taxon>Dikarya</taxon>
        <taxon>Basidiomycota</taxon>
        <taxon>Agaricomycotina</taxon>
        <taxon>Agaricomycetes</taxon>
        <taxon>Agaricomycetidae</taxon>
        <taxon>Agaricales</taxon>
        <taxon>Marasmiineae</taxon>
        <taxon>Mycenaceae</taxon>
        <taxon>Favolaschia</taxon>
    </lineage>
</organism>
<keyword evidence="2" id="KW-1185">Reference proteome</keyword>
<gene>
    <name evidence="1" type="ORF">R3P38DRAFT_3299056</name>
</gene>